<keyword evidence="3" id="KW-1185">Reference proteome</keyword>
<organism evidence="2 3">
    <name type="scientific">Liparis tanakae</name>
    <name type="common">Tanaka's snailfish</name>
    <dbReference type="NCBI Taxonomy" id="230148"/>
    <lineage>
        <taxon>Eukaryota</taxon>
        <taxon>Metazoa</taxon>
        <taxon>Chordata</taxon>
        <taxon>Craniata</taxon>
        <taxon>Vertebrata</taxon>
        <taxon>Euteleostomi</taxon>
        <taxon>Actinopterygii</taxon>
        <taxon>Neopterygii</taxon>
        <taxon>Teleostei</taxon>
        <taxon>Neoteleostei</taxon>
        <taxon>Acanthomorphata</taxon>
        <taxon>Eupercaria</taxon>
        <taxon>Perciformes</taxon>
        <taxon>Cottioidei</taxon>
        <taxon>Cottales</taxon>
        <taxon>Liparidae</taxon>
        <taxon>Liparis</taxon>
    </lineage>
</organism>
<dbReference type="EMBL" id="SRLO01000169">
    <property type="protein sequence ID" value="TNN69935.1"/>
    <property type="molecule type" value="Genomic_DNA"/>
</dbReference>
<proteinExistence type="predicted"/>
<sequence>MSPPGSAERPPLIRDESVHLSGRAHHICNPERKQRETSRRRHRRGGRRGGDELVVVTEGNRRCPSGPAASPRPGAVLTELSVVLTEPGRLQHKPPLFLEHRKA</sequence>
<evidence type="ECO:0000256" key="1">
    <source>
        <dbReference type="SAM" id="MobiDB-lite"/>
    </source>
</evidence>
<feature type="compositionally biased region" description="Basic and acidic residues" evidence="1">
    <location>
        <begin position="28"/>
        <end position="37"/>
    </location>
</feature>
<evidence type="ECO:0000313" key="2">
    <source>
        <dbReference type="EMBL" id="TNN69935.1"/>
    </source>
</evidence>
<feature type="region of interest" description="Disordered" evidence="1">
    <location>
        <begin position="1"/>
        <end position="52"/>
    </location>
</feature>
<dbReference type="AlphaFoldDB" id="A0A4Z2HX74"/>
<evidence type="ECO:0000313" key="3">
    <source>
        <dbReference type="Proteomes" id="UP000314294"/>
    </source>
</evidence>
<reference evidence="2 3" key="1">
    <citation type="submission" date="2019-03" db="EMBL/GenBank/DDBJ databases">
        <title>First draft genome of Liparis tanakae, snailfish: a comprehensive survey of snailfish specific genes.</title>
        <authorList>
            <person name="Kim W."/>
            <person name="Song I."/>
            <person name="Jeong J.-H."/>
            <person name="Kim D."/>
            <person name="Kim S."/>
            <person name="Ryu S."/>
            <person name="Song J.Y."/>
            <person name="Lee S.K."/>
        </authorList>
    </citation>
    <scope>NUCLEOTIDE SEQUENCE [LARGE SCALE GENOMIC DNA]</scope>
    <source>
        <tissue evidence="2">Muscle</tissue>
    </source>
</reference>
<gene>
    <name evidence="2" type="ORF">EYF80_019808</name>
</gene>
<comment type="caution">
    <text evidence="2">The sequence shown here is derived from an EMBL/GenBank/DDBJ whole genome shotgun (WGS) entry which is preliminary data.</text>
</comment>
<dbReference type="Proteomes" id="UP000314294">
    <property type="component" value="Unassembled WGS sequence"/>
</dbReference>
<name>A0A4Z2HX74_9TELE</name>
<protein>
    <submittedName>
        <fullName evidence="2">Uncharacterized protein</fullName>
    </submittedName>
</protein>
<feature type="compositionally biased region" description="Basic residues" evidence="1">
    <location>
        <begin position="38"/>
        <end position="47"/>
    </location>
</feature>
<accession>A0A4Z2HX74</accession>